<dbReference type="GO" id="GO:0030915">
    <property type="term" value="C:Smc5-Smc6 complex"/>
    <property type="evidence" value="ECO:0007669"/>
    <property type="project" value="InterPro"/>
</dbReference>
<evidence type="ECO:0000259" key="20">
    <source>
        <dbReference type="PROSITE" id="PS50089"/>
    </source>
</evidence>
<dbReference type="InterPro" id="IPR001841">
    <property type="entry name" value="Znf_RING"/>
</dbReference>
<evidence type="ECO:0000256" key="7">
    <source>
        <dbReference type="ARBA" id="ARBA00019422"/>
    </source>
</evidence>
<keyword evidence="12 18" id="KW-0863">Zinc-finger</keyword>
<evidence type="ECO:0000256" key="1">
    <source>
        <dbReference type="ARBA" id="ARBA00000900"/>
    </source>
</evidence>
<keyword evidence="15" id="KW-0233">DNA recombination</keyword>
<protein>
    <recommendedName>
        <fullName evidence="7">Non-structural maintenance of chromosomes element 1 homolog</fullName>
        <ecNumber evidence="6">2.3.2.27</ecNumber>
    </recommendedName>
</protein>
<evidence type="ECO:0000256" key="19">
    <source>
        <dbReference type="SAM" id="MobiDB-lite"/>
    </source>
</evidence>
<feature type="compositionally biased region" description="Low complexity" evidence="19">
    <location>
        <begin position="136"/>
        <end position="152"/>
    </location>
</feature>
<gene>
    <name evidence="21" type="ORF">TBIB3V08_LOCUS7894</name>
</gene>
<keyword evidence="14" id="KW-0862">Zinc</keyword>
<dbReference type="GO" id="GO:0061630">
    <property type="term" value="F:ubiquitin protein ligase activity"/>
    <property type="evidence" value="ECO:0007669"/>
    <property type="project" value="UniProtKB-EC"/>
</dbReference>
<dbReference type="PANTHER" id="PTHR20973:SF0">
    <property type="entry name" value="NON-STRUCTURAL MAINTENANCE OF CHROMOSOMES ELEMENT 1 HOMOLOG"/>
    <property type="match status" value="1"/>
</dbReference>
<feature type="domain" description="RING-type" evidence="20">
    <location>
        <begin position="559"/>
        <end position="601"/>
    </location>
</feature>
<dbReference type="Gene3D" id="6.10.140.1610">
    <property type="match status" value="1"/>
</dbReference>
<dbReference type="Gene3D" id="1.10.10.10">
    <property type="entry name" value="Winged helix-like DNA-binding domain superfamily/Winged helix DNA-binding domain"/>
    <property type="match status" value="1"/>
</dbReference>
<dbReference type="GO" id="GO:0005737">
    <property type="term" value="C:cytoplasm"/>
    <property type="evidence" value="ECO:0007669"/>
    <property type="project" value="UniProtKB-SubCell"/>
</dbReference>
<evidence type="ECO:0000256" key="17">
    <source>
        <dbReference type="ARBA" id="ARBA00023242"/>
    </source>
</evidence>
<dbReference type="PROSITE" id="PS50089">
    <property type="entry name" value="ZF_RING_2"/>
    <property type="match status" value="1"/>
</dbReference>
<evidence type="ECO:0000256" key="2">
    <source>
        <dbReference type="ARBA" id="ARBA00004123"/>
    </source>
</evidence>
<sequence>MDIMVNRMRISHAGEHEFSNRSVMNAIEKFVKAVNEMNDTILVPCRLIDLHVGDDTDTLVSSFNLFKPPLCSNNGKHSSNVPGMNLFGLYTMINEVRNQLIWGQSTSSKNEAKHKSITPVSSSSSISSNTKGHARTPSSASMASTSSATSISDVDIDTGNEIDSKTDSDDSPLDLPQLISEDFTQHLQGLYHSLEQLTEVALYLTSRYQNNSIQKALSLQKLTFTLSRVLVEFVALLGNIQESISSHDTQLKALSSQQPSTQGQQPLVGPRYTPHPFLTQYFKEGHNLFLQWKHGHQSLQGFNQPRTLRSRYSTCTRIALQIASFEVKAATFAMAKNSPRARYLKVLEPLTEMPSCVIGFSFYTKTERELYRKIVEEIIMCEEGTVSSTICVNLNTSLPTNITKSDAERLIKKFVGQKWLNNQMLTIKLVPSASHPVVWLKGVPLDGTSLSLRCGVRKLGQCSAGQVQSEEKENLDPIRSNAIAQLVASLPAELRVLGSITGMANKFIMGEVSRQRHIGARGVGEMYPEINGSISLGVRTLAEMEPYLTSVYKDYIKKCTLCHNIVIMGSRCQGCDTLFHYYCMNKYFNQNGSQRKCPTCKVDWQETMDLGEEKIFEVDTD</sequence>
<keyword evidence="13" id="KW-0833">Ubl conjugation pathway</keyword>
<comment type="subcellular location">
    <subcellularLocation>
        <location evidence="3">Cytoplasm</location>
    </subcellularLocation>
    <subcellularLocation>
        <location evidence="2">Nucleus</location>
    </subcellularLocation>
</comment>
<comment type="similarity">
    <text evidence="4">Belongs to the SPOT14 family.</text>
</comment>
<dbReference type="GO" id="GO:0000724">
    <property type="term" value="P:double-strand break repair via homologous recombination"/>
    <property type="evidence" value="ECO:0007669"/>
    <property type="project" value="TreeGrafter"/>
</dbReference>
<evidence type="ECO:0000256" key="15">
    <source>
        <dbReference type="ARBA" id="ARBA00023172"/>
    </source>
</evidence>
<dbReference type="CDD" id="cd16493">
    <property type="entry name" value="RING-CH-C4HC3_NSE1"/>
    <property type="match status" value="1"/>
</dbReference>
<dbReference type="SUPFAM" id="SSF57850">
    <property type="entry name" value="RING/U-box"/>
    <property type="match status" value="1"/>
</dbReference>
<evidence type="ECO:0000256" key="11">
    <source>
        <dbReference type="ARBA" id="ARBA00022763"/>
    </source>
</evidence>
<accession>A0A7R9F1Y3</accession>
<evidence type="ECO:0000256" key="16">
    <source>
        <dbReference type="ARBA" id="ARBA00023204"/>
    </source>
</evidence>
<reference evidence="21" key="1">
    <citation type="submission" date="2020-11" db="EMBL/GenBank/DDBJ databases">
        <authorList>
            <person name="Tran Van P."/>
        </authorList>
    </citation>
    <scope>NUCLEOTIDE SEQUENCE</scope>
</reference>
<dbReference type="GO" id="GO:0005634">
    <property type="term" value="C:nucleus"/>
    <property type="evidence" value="ECO:0007669"/>
    <property type="project" value="UniProtKB-SubCell"/>
</dbReference>
<dbReference type="Gene3D" id="3.30.40.10">
    <property type="entry name" value="Zinc/RING finger domain, C3HC4 (zinc finger)"/>
    <property type="match status" value="1"/>
</dbReference>
<comment type="catalytic activity">
    <reaction evidence="1">
        <text>S-ubiquitinyl-[E2 ubiquitin-conjugating enzyme]-L-cysteine + [acceptor protein]-L-lysine = [E2 ubiquitin-conjugating enzyme]-L-cysteine + N(6)-ubiquitinyl-[acceptor protein]-L-lysine.</text>
        <dbReference type="EC" id="2.3.2.27"/>
    </reaction>
</comment>
<dbReference type="EMBL" id="OD567350">
    <property type="protein sequence ID" value="CAD7445542.1"/>
    <property type="molecule type" value="Genomic_DNA"/>
</dbReference>
<dbReference type="AlphaFoldDB" id="A0A7R9F1Y3"/>
<organism evidence="21">
    <name type="scientific">Timema bartmani</name>
    <dbReference type="NCBI Taxonomy" id="61472"/>
    <lineage>
        <taxon>Eukaryota</taxon>
        <taxon>Metazoa</taxon>
        <taxon>Ecdysozoa</taxon>
        <taxon>Arthropoda</taxon>
        <taxon>Hexapoda</taxon>
        <taxon>Insecta</taxon>
        <taxon>Pterygota</taxon>
        <taxon>Neoptera</taxon>
        <taxon>Polyneoptera</taxon>
        <taxon>Phasmatodea</taxon>
        <taxon>Timematodea</taxon>
        <taxon>Timematoidea</taxon>
        <taxon>Timematidae</taxon>
        <taxon>Timema</taxon>
    </lineage>
</organism>
<feature type="region of interest" description="Disordered" evidence="19">
    <location>
        <begin position="107"/>
        <end position="176"/>
    </location>
</feature>
<dbReference type="InterPro" id="IPR009786">
    <property type="entry name" value="Spot_14"/>
</dbReference>
<evidence type="ECO:0000256" key="13">
    <source>
        <dbReference type="ARBA" id="ARBA00022786"/>
    </source>
</evidence>
<evidence type="ECO:0000256" key="14">
    <source>
        <dbReference type="ARBA" id="ARBA00022833"/>
    </source>
</evidence>
<keyword evidence="8" id="KW-0963">Cytoplasm</keyword>
<dbReference type="Pfam" id="PF07084">
    <property type="entry name" value="Spot_14"/>
    <property type="match status" value="1"/>
</dbReference>
<dbReference type="PANTHER" id="PTHR20973">
    <property type="entry name" value="NON-SMC ELEMENT 1-RELATED"/>
    <property type="match status" value="1"/>
</dbReference>
<evidence type="ECO:0000256" key="6">
    <source>
        <dbReference type="ARBA" id="ARBA00012483"/>
    </source>
</evidence>
<keyword evidence="9" id="KW-0808">Transferase</keyword>
<evidence type="ECO:0000256" key="5">
    <source>
        <dbReference type="ARBA" id="ARBA00010258"/>
    </source>
</evidence>
<proteinExistence type="inferred from homology"/>
<comment type="similarity">
    <text evidence="5">Belongs to the NSE1 family.</text>
</comment>
<dbReference type="InterPro" id="IPR013083">
    <property type="entry name" value="Znf_RING/FYVE/PHD"/>
</dbReference>
<evidence type="ECO:0000256" key="3">
    <source>
        <dbReference type="ARBA" id="ARBA00004496"/>
    </source>
</evidence>
<evidence type="ECO:0000256" key="18">
    <source>
        <dbReference type="PROSITE-ProRule" id="PRU00175"/>
    </source>
</evidence>
<dbReference type="GO" id="GO:0008270">
    <property type="term" value="F:zinc ion binding"/>
    <property type="evidence" value="ECO:0007669"/>
    <property type="project" value="UniProtKB-KW"/>
</dbReference>
<evidence type="ECO:0000256" key="12">
    <source>
        <dbReference type="ARBA" id="ARBA00022771"/>
    </source>
</evidence>
<dbReference type="InterPro" id="IPR011513">
    <property type="entry name" value="Nse1"/>
</dbReference>
<keyword evidence="17" id="KW-0539">Nucleus</keyword>
<keyword evidence="10" id="KW-0479">Metal-binding</keyword>
<evidence type="ECO:0000256" key="8">
    <source>
        <dbReference type="ARBA" id="ARBA00022490"/>
    </source>
</evidence>
<evidence type="ECO:0000313" key="21">
    <source>
        <dbReference type="EMBL" id="CAD7445542.1"/>
    </source>
</evidence>
<keyword evidence="16" id="KW-0234">DNA repair</keyword>
<evidence type="ECO:0000256" key="9">
    <source>
        <dbReference type="ARBA" id="ARBA00022679"/>
    </source>
</evidence>
<dbReference type="InterPro" id="IPR014857">
    <property type="entry name" value="Nse1_RING_C4HC3-type"/>
</dbReference>
<dbReference type="InterPro" id="IPR036388">
    <property type="entry name" value="WH-like_DNA-bd_sf"/>
</dbReference>
<keyword evidence="11" id="KW-0227">DNA damage</keyword>
<evidence type="ECO:0000256" key="10">
    <source>
        <dbReference type="ARBA" id="ARBA00022723"/>
    </source>
</evidence>
<dbReference type="EC" id="2.3.2.27" evidence="6"/>
<name>A0A7R9F1Y3_9NEOP</name>
<dbReference type="Pfam" id="PF08746">
    <property type="entry name" value="zf-RING-like"/>
    <property type="match status" value="1"/>
</dbReference>
<evidence type="ECO:0000256" key="4">
    <source>
        <dbReference type="ARBA" id="ARBA00009488"/>
    </source>
</evidence>
<dbReference type="InterPro" id="IPR053719">
    <property type="entry name" value="Lipogen_MT_Stabilize_sf"/>
</dbReference>